<comment type="similarity">
    <text evidence="2">Belongs to the histone deacetylase family.</text>
</comment>
<organism evidence="7 8">
    <name type="scientific">Actinomortierella ambigua</name>
    <dbReference type="NCBI Taxonomy" id="1343610"/>
    <lineage>
        <taxon>Eukaryota</taxon>
        <taxon>Fungi</taxon>
        <taxon>Fungi incertae sedis</taxon>
        <taxon>Mucoromycota</taxon>
        <taxon>Mortierellomycotina</taxon>
        <taxon>Mortierellomycetes</taxon>
        <taxon>Mortierellales</taxon>
        <taxon>Mortierellaceae</taxon>
        <taxon>Actinomortierella</taxon>
    </lineage>
</organism>
<dbReference type="Pfam" id="PF00850">
    <property type="entry name" value="Hist_deacetyl"/>
    <property type="match status" value="1"/>
</dbReference>
<evidence type="ECO:0000256" key="1">
    <source>
        <dbReference type="ARBA" id="ARBA00001947"/>
    </source>
</evidence>
<dbReference type="PANTHER" id="PTHR10625:SF17">
    <property type="entry name" value="HISTONE DEACETYLASE 8"/>
    <property type="match status" value="1"/>
</dbReference>
<evidence type="ECO:0000256" key="3">
    <source>
        <dbReference type="ARBA" id="ARBA00022723"/>
    </source>
</evidence>
<comment type="cofactor">
    <cofactor evidence="1">
        <name>Zn(2+)</name>
        <dbReference type="ChEBI" id="CHEBI:29105"/>
    </cofactor>
</comment>
<dbReference type="InterPro" id="IPR023696">
    <property type="entry name" value="Ureohydrolase_dom_sf"/>
</dbReference>
<dbReference type="Gene3D" id="3.40.800.20">
    <property type="entry name" value="Histone deacetylase domain"/>
    <property type="match status" value="1"/>
</dbReference>
<dbReference type="GO" id="GO:0046872">
    <property type="term" value="F:metal ion binding"/>
    <property type="evidence" value="ECO:0007669"/>
    <property type="project" value="UniProtKB-KW"/>
</dbReference>
<dbReference type="Proteomes" id="UP000807716">
    <property type="component" value="Unassembled WGS sequence"/>
</dbReference>
<evidence type="ECO:0000256" key="2">
    <source>
        <dbReference type="ARBA" id="ARBA00005947"/>
    </source>
</evidence>
<proteinExistence type="inferred from homology"/>
<dbReference type="InterPro" id="IPR000286">
    <property type="entry name" value="HDACs"/>
</dbReference>
<accession>A0A9P6Q1V1</accession>
<dbReference type="InterPro" id="IPR023801">
    <property type="entry name" value="His_deacetylse_dom"/>
</dbReference>
<reference evidence="7" key="1">
    <citation type="journal article" date="2020" name="Fungal Divers.">
        <title>Resolving the Mortierellaceae phylogeny through synthesis of multi-gene phylogenetics and phylogenomics.</title>
        <authorList>
            <person name="Vandepol N."/>
            <person name="Liber J."/>
            <person name="Desiro A."/>
            <person name="Na H."/>
            <person name="Kennedy M."/>
            <person name="Barry K."/>
            <person name="Grigoriev I.V."/>
            <person name="Miller A.N."/>
            <person name="O'Donnell K."/>
            <person name="Stajich J.E."/>
            <person name="Bonito G."/>
        </authorList>
    </citation>
    <scope>NUCLEOTIDE SEQUENCE</scope>
    <source>
        <strain evidence="7">BC1065</strain>
    </source>
</reference>
<name>A0A9P6Q1V1_9FUNG</name>
<feature type="domain" description="Histone deacetylase" evidence="6">
    <location>
        <begin position="33"/>
        <end position="366"/>
    </location>
</feature>
<evidence type="ECO:0000256" key="4">
    <source>
        <dbReference type="ARBA" id="ARBA00022801"/>
    </source>
</evidence>
<keyword evidence="3" id="KW-0479">Metal-binding</keyword>
<dbReference type="GO" id="GO:0004407">
    <property type="term" value="F:histone deacetylase activity"/>
    <property type="evidence" value="ECO:0007669"/>
    <property type="project" value="TreeGrafter"/>
</dbReference>
<evidence type="ECO:0000256" key="5">
    <source>
        <dbReference type="ARBA" id="ARBA00022833"/>
    </source>
</evidence>
<evidence type="ECO:0000313" key="7">
    <source>
        <dbReference type="EMBL" id="KAG0256784.1"/>
    </source>
</evidence>
<dbReference type="GO" id="GO:0016787">
    <property type="term" value="F:hydrolase activity"/>
    <property type="evidence" value="ECO:0007669"/>
    <property type="project" value="UniProtKB-KW"/>
</dbReference>
<keyword evidence="8" id="KW-1185">Reference proteome</keyword>
<gene>
    <name evidence="7" type="ORF">DFQ27_005513</name>
</gene>
<dbReference type="PANTHER" id="PTHR10625">
    <property type="entry name" value="HISTONE DEACETYLASE HDAC1-RELATED"/>
    <property type="match status" value="1"/>
</dbReference>
<dbReference type="EMBL" id="JAAAJB010000393">
    <property type="protein sequence ID" value="KAG0256784.1"/>
    <property type="molecule type" value="Genomic_DNA"/>
</dbReference>
<comment type="caution">
    <text evidence="7">The sequence shown here is derived from an EMBL/GenBank/DDBJ whole genome shotgun (WGS) entry which is preliminary data.</text>
</comment>
<dbReference type="InterPro" id="IPR037138">
    <property type="entry name" value="His_deacetylse_dom_sf"/>
</dbReference>
<dbReference type="AlphaFoldDB" id="A0A9P6Q1V1"/>
<dbReference type="CDD" id="cd10001">
    <property type="entry name" value="HDAC_classII_APAH"/>
    <property type="match status" value="1"/>
</dbReference>
<keyword evidence="5" id="KW-0862">Zinc</keyword>
<dbReference type="SUPFAM" id="SSF52768">
    <property type="entry name" value="Arginase/deacetylase"/>
    <property type="match status" value="1"/>
</dbReference>
<keyword evidence="4" id="KW-0378">Hydrolase</keyword>
<evidence type="ECO:0000313" key="8">
    <source>
        <dbReference type="Proteomes" id="UP000807716"/>
    </source>
</evidence>
<sequence>MASAQIRVFTSDVCLLHAPTYEFHSGAENHYHESPDRLTAIAKWLESRPEKRFVLSKDIVDHGMTPIQKIHKPDFLEYLQTIYDEWVQEGGHPHGVAPATVPHQRLARLGKGKPQTAAAKSGEYCFDLSAVIMKETWRASYESAQVTLTAAGELKRLADQLQGQNTTTDHPPAVYALCRPPGHHAQTDLCGGYCFLNNVAIATQWLIDQPQKDGRPSRVAIVDVDFHHGNGTQEIFYSVKNPLYTSLHSEKGYPFFTGSKEEQGEGEGLGFNINVPLPKSTNNDEYMAALQKVIDDHVRPSAPDYVIVSLGVDTFQEDPIAGFQMTSDAYPRIGAAIRSIGVPTLFVQEGGYCVEKIGQNVGGVLEGFGGFQ</sequence>
<protein>
    <recommendedName>
        <fullName evidence="6">Histone deacetylase domain-containing protein</fullName>
    </recommendedName>
</protein>
<dbReference type="PRINTS" id="PR01270">
    <property type="entry name" value="HDASUPER"/>
</dbReference>
<dbReference type="GO" id="GO:0040029">
    <property type="term" value="P:epigenetic regulation of gene expression"/>
    <property type="evidence" value="ECO:0007669"/>
    <property type="project" value="TreeGrafter"/>
</dbReference>
<dbReference type="OrthoDB" id="424012at2759"/>
<evidence type="ECO:0000259" key="6">
    <source>
        <dbReference type="Pfam" id="PF00850"/>
    </source>
</evidence>